<sequence>FDVSFTASNINLQNLSATYYVQLDSGTLNSFTQNGTYTFKMDSGDYTGEGLQFFSSNTTAGDTLILDNISVLVNDFVPSTSEDSVQVTGDIKVPAGAQVLDNYAFDNWTGTLPNETVQDWTLAETPDADNYITYLSTGEGLIIESDDLSLNLSQNTLTPGKEYLVVVDVAIATVGFGFDILHDGQIVSQAITNDRSFTFVATGTDLTISSSQASTVSLDSIKAYELTTGPIDEYVKTGEILNDQPVYESVNEHADGLGSVTNWNVVFASGFWRITR</sequence>
<evidence type="ECO:0000313" key="1">
    <source>
        <dbReference type="EMBL" id="GAF92937.1"/>
    </source>
</evidence>
<feature type="non-terminal residue" evidence="1">
    <location>
        <position position="1"/>
    </location>
</feature>
<organism evidence="1">
    <name type="scientific">marine sediment metagenome</name>
    <dbReference type="NCBI Taxonomy" id="412755"/>
    <lineage>
        <taxon>unclassified sequences</taxon>
        <taxon>metagenomes</taxon>
        <taxon>ecological metagenomes</taxon>
    </lineage>
</organism>
<dbReference type="EMBL" id="BARS01018301">
    <property type="protein sequence ID" value="GAF92937.1"/>
    <property type="molecule type" value="Genomic_DNA"/>
</dbReference>
<feature type="non-terminal residue" evidence="1">
    <location>
        <position position="276"/>
    </location>
</feature>
<accession>X0TXS2</accession>
<name>X0TXS2_9ZZZZ</name>
<comment type="caution">
    <text evidence="1">The sequence shown here is derived from an EMBL/GenBank/DDBJ whole genome shotgun (WGS) entry which is preliminary data.</text>
</comment>
<reference evidence="1" key="1">
    <citation type="journal article" date="2014" name="Front. Microbiol.">
        <title>High frequency of phylogenetically diverse reductive dehalogenase-homologous genes in deep subseafloor sedimentary metagenomes.</title>
        <authorList>
            <person name="Kawai M."/>
            <person name="Futagami T."/>
            <person name="Toyoda A."/>
            <person name="Takaki Y."/>
            <person name="Nishi S."/>
            <person name="Hori S."/>
            <person name="Arai W."/>
            <person name="Tsubouchi T."/>
            <person name="Morono Y."/>
            <person name="Uchiyama I."/>
            <person name="Ito T."/>
            <person name="Fujiyama A."/>
            <person name="Inagaki F."/>
            <person name="Takami H."/>
        </authorList>
    </citation>
    <scope>NUCLEOTIDE SEQUENCE</scope>
    <source>
        <strain evidence="1">Expedition CK06-06</strain>
    </source>
</reference>
<proteinExistence type="predicted"/>
<protein>
    <submittedName>
        <fullName evidence="1">Uncharacterized protein</fullName>
    </submittedName>
</protein>
<gene>
    <name evidence="1" type="ORF">S01H1_29795</name>
</gene>
<dbReference type="AlphaFoldDB" id="X0TXS2"/>